<name>A0ABX1DFZ9_9FLAO</name>
<dbReference type="InterPro" id="IPR011055">
    <property type="entry name" value="Dup_hybrid_motif"/>
</dbReference>
<reference evidence="2 3" key="1">
    <citation type="submission" date="2020-03" db="EMBL/GenBank/DDBJ databases">
        <title>Tamlana sp. nov, isolated from XXX.</title>
        <authorList>
            <person name="Cao W.R."/>
        </authorList>
    </citation>
    <scope>NUCLEOTIDE SEQUENCE [LARGE SCALE GENOMIC DNA]</scope>
    <source>
        <strain evidence="2 3">HST1-43</strain>
    </source>
</reference>
<dbReference type="Pfam" id="PF01551">
    <property type="entry name" value="Peptidase_M23"/>
    <property type="match status" value="1"/>
</dbReference>
<proteinExistence type="predicted"/>
<dbReference type="InterPro" id="IPR016047">
    <property type="entry name" value="M23ase_b-sheet_dom"/>
</dbReference>
<evidence type="ECO:0000313" key="3">
    <source>
        <dbReference type="Proteomes" id="UP000760545"/>
    </source>
</evidence>
<dbReference type="Gene3D" id="2.70.70.10">
    <property type="entry name" value="Glucose Permease (Domain IIA)"/>
    <property type="match status" value="1"/>
</dbReference>
<dbReference type="RefSeq" id="WP_167920272.1">
    <property type="nucleotide sequence ID" value="NZ_JAAVJS010000430.1"/>
</dbReference>
<gene>
    <name evidence="2" type="ORF">HC176_17450</name>
</gene>
<dbReference type="EMBL" id="JAAVJS010000430">
    <property type="protein sequence ID" value="NJX17260.1"/>
    <property type="molecule type" value="Genomic_DNA"/>
</dbReference>
<protein>
    <submittedName>
        <fullName evidence="2">M23 family metallopeptidase</fullName>
    </submittedName>
</protein>
<evidence type="ECO:0000313" key="2">
    <source>
        <dbReference type="EMBL" id="NJX17260.1"/>
    </source>
</evidence>
<dbReference type="CDD" id="cd12797">
    <property type="entry name" value="M23_peptidase"/>
    <property type="match status" value="1"/>
</dbReference>
<keyword evidence="3" id="KW-1185">Reference proteome</keyword>
<accession>A0ABX1DFZ9</accession>
<feature type="domain" description="M23ase beta-sheet core" evidence="1">
    <location>
        <begin position="4"/>
        <end position="41"/>
    </location>
</feature>
<comment type="caution">
    <text evidence="2">The sequence shown here is derived from an EMBL/GenBank/DDBJ whole genome shotgun (WGS) entry which is preliminary data.</text>
</comment>
<organism evidence="2 3">
    <name type="scientific">Tamlana crocina</name>
    <dbReference type="NCBI Taxonomy" id="393006"/>
    <lineage>
        <taxon>Bacteria</taxon>
        <taxon>Pseudomonadati</taxon>
        <taxon>Bacteroidota</taxon>
        <taxon>Flavobacteriia</taxon>
        <taxon>Flavobacteriales</taxon>
        <taxon>Flavobacteriaceae</taxon>
        <taxon>Tamlana</taxon>
    </lineage>
</organism>
<evidence type="ECO:0000259" key="1">
    <source>
        <dbReference type="Pfam" id="PF01551"/>
    </source>
</evidence>
<dbReference type="SUPFAM" id="SSF51261">
    <property type="entry name" value="Duplicated hybrid motif"/>
    <property type="match status" value="1"/>
</dbReference>
<dbReference type="Proteomes" id="UP000760545">
    <property type="component" value="Unassembled WGS sequence"/>
</dbReference>
<sequence>KEGSIEVQEGDEVEAGDFLGLAGNSGRSDVPHLHYHLQTGKAYNEGEGLPVQIKSYSENGQKVTDTSPIRGYLVQPLH</sequence>
<feature type="non-terminal residue" evidence="2">
    <location>
        <position position="1"/>
    </location>
</feature>